<gene>
    <name evidence="3" type="ORF">QTJ16_002124</name>
</gene>
<dbReference type="Proteomes" id="UP001285354">
    <property type="component" value="Unassembled WGS sequence"/>
</dbReference>
<feature type="compositionally biased region" description="Basic and acidic residues" evidence="1">
    <location>
        <begin position="340"/>
        <end position="352"/>
    </location>
</feature>
<dbReference type="InterPro" id="IPR023393">
    <property type="entry name" value="START-like_dom_sf"/>
</dbReference>
<feature type="region of interest" description="Disordered" evidence="1">
    <location>
        <begin position="473"/>
        <end position="492"/>
    </location>
</feature>
<feature type="region of interest" description="Disordered" evidence="1">
    <location>
        <begin position="287"/>
        <end position="312"/>
    </location>
</feature>
<dbReference type="Pfam" id="PF11274">
    <property type="entry name" value="DUF3074"/>
    <property type="match status" value="1"/>
</dbReference>
<feature type="region of interest" description="Disordered" evidence="1">
    <location>
        <begin position="652"/>
        <end position="675"/>
    </location>
</feature>
<dbReference type="PANTHER" id="PTHR19308:SF14">
    <property type="entry name" value="START DOMAIN-CONTAINING PROTEIN"/>
    <property type="match status" value="1"/>
</dbReference>
<feature type="compositionally biased region" description="Low complexity" evidence="1">
    <location>
        <begin position="59"/>
        <end position="77"/>
    </location>
</feature>
<dbReference type="EMBL" id="JAUBYV010000002">
    <property type="protein sequence ID" value="KAK2629021.1"/>
    <property type="molecule type" value="Genomic_DNA"/>
</dbReference>
<accession>A0AAD9T4F1</accession>
<evidence type="ECO:0000313" key="4">
    <source>
        <dbReference type="Proteomes" id="UP001285354"/>
    </source>
</evidence>
<name>A0AAD9T4F1_9HELO</name>
<evidence type="ECO:0000259" key="2">
    <source>
        <dbReference type="Pfam" id="PF11274"/>
    </source>
</evidence>
<evidence type="ECO:0000256" key="1">
    <source>
        <dbReference type="SAM" id="MobiDB-lite"/>
    </source>
</evidence>
<feature type="region of interest" description="Disordered" evidence="1">
    <location>
        <begin position="259"/>
        <end position="278"/>
    </location>
</feature>
<keyword evidence="4" id="KW-1185">Reference proteome</keyword>
<sequence>MAALHEALRSLGPLDIADTPLDNLEPFLTDAFSKGQLLVDSVPIGAASKDASPQEGRSRASSSASSASEITPSAARAAPPPPNVESLQKEWKQVKMNPRDNPLGMSVYKLGSKDGKGAWFARHSVHEGLSFTKWKKGLEREFPETMKVQGGPGEGNIRGIGGERRVEYQNVAGVGKLEVYLLSAQFPGPTTPRDFVTMFMTSDQALSDQSEGDTDVPRHFMVISKPCTHPDTPVRDGYIRGQYESIEFIREISINKAPKKSASATNLPYTRNQASSTLSRDAILRNAQKKHSPLNGTDGSLTPDDAASEDGQDASKFLDWACAKDLEEMESDSESPLDGSVDREKAAPDHDHRHPRHHKIKLQNYQTNGHLSGIEEAPTPTTELPEEKRITARTAPPDGHTDGGLVNLVTGVAGAAGSFIASHTPAVISENISHATSGHTVESPQRDSLSSESSVSSIGSFISALENYETANDVSTTESHAPSRALSLQDKELQKLEEKKRKIDEKLSKTREKELNKKSEDGAKEEEAVKKAEERHGREKRRQEEKYKKEVQKLERKRMKEEQKAEERRRKIAEKNEIIRLLRELEESKAEVGLLRKEREILRGQVGDLQAENTSLAARIGRLGPQGEEVLKDIRAEVGRTGRLRASSLKGLTVASSRRSVSKEKPGESVLAHGP</sequence>
<dbReference type="Gene3D" id="3.30.530.20">
    <property type="match status" value="1"/>
</dbReference>
<dbReference type="PANTHER" id="PTHR19308">
    <property type="entry name" value="PHOSPHATIDYLCHOLINE TRANSFER PROTEIN"/>
    <property type="match status" value="1"/>
</dbReference>
<feature type="region of interest" description="Disordered" evidence="1">
    <location>
        <begin position="328"/>
        <end position="387"/>
    </location>
</feature>
<feature type="region of interest" description="Disordered" evidence="1">
    <location>
        <begin position="47"/>
        <end position="88"/>
    </location>
</feature>
<feature type="region of interest" description="Disordered" evidence="1">
    <location>
        <begin position="507"/>
        <end position="570"/>
    </location>
</feature>
<protein>
    <recommendedName>
        <fullName evidence="2">DUF3074 domain-containing protein</fullName>
    </recommendedName>
</protein>
<feature type="domain" description="DUF3074" evidence="2">
    <location>
        <begin position="119"/>
        <end position="260"/>
    </location>
</feature>
<reference evidence="3" key="1">
    <citation type="submission" date="2023-06" db="EMBL/GenBank/DDBJ databases">
        <title>Draft genome of Marssonina rosae.</title>
        <authorList>
            <person name="Cheng Q."/>
        </authorList>
    </citation>
    <scope>NUCLEOTIDE SEQUENCE</scope>
    <source>
        <strain evidence="3">R4</strain>
    </source>
</reference>
<comment type="caution">
    <text evidence="3">The sequence shown here is derived from an EMBL/GenBank/DDBJ whole genome shotgun (WGS) entry which is preliminary data.</text>
</comment>
<proteinExistence type="predicted"/>
<dbReference type="InterPro" id="IPR051213">
    <property type="entry name" value="START_lipid_transfer"/>
</dbReference>
<dbReference type="AlphaFoldDB" id="A0AAD9T4F1"/>
<organism evidence="3 4">
    <name type="scientific">Diplocarpon rosae</name>
    <dbReference type="NCBI Taxonomy" id="946125"/>
    <lineage>
        <taxon>Eukaryota</taxon>
        <taxon>Fungi</taxon>
        <taxon>Dikarya</taxon>
        <taxon>Ascomycota</taxon>
        <taxon>Pezizomycotina</taxon>
        <taxon>Leotiomycetes</taxon>
        <taxon>Helotiales</taxon>
        <taxon>Drepanopezizaceae</taxon>
        <taxon>Diplocarpon</taxon>
    </lineage>
</organism>
<dbReference type="SUPFAM" id="SSF55961">
    <property type="entry name" value="Bet v1-like"/>
    <property type="match status" value="1"/>
</dbReference>
<evidence type="ECO:0000313" key="3">
    <source>
        <dbReference type="EMBL" id="KAK2629021.1"/>
    </source>
</evidence>
<dbReference type="InterPro" id="IPR024500">
    <property type="entry name" value="DUF3074"/>
</dbReference>
<feature type="compositionally biased region" description="Polar residues" evidence="1">
    <location>
        <begin position="262"/>
        <end position="278"/>
    </location>
</feature>